<keyword evidence="1" id="KW-0812">Transmembrane</keyword>
<dbReference type="STRING" id="403935.SAMN05216481_107140"/>
<protein>
    <submittedName>
        <fullName evidence="2">Uncharacterized protein</fullName>
    </submittedName>
</protein>
<feature type="transmembrane region" description="Helical" evidence="1">
    <location>
        <begin position="6"/>
        <end position="33"/>
    </location>
</feature>
<dbReference type="EMBL" id="FOET01000007">
    <property type="protein sequence ID" value="SEQ40302.1"/>
    <property type="molecule type" value="Genomic_DNA"/>
</dbReference>
<dbReference type="AlphaFoldDB" id="A0A1H9FQV7"/>
<reference evidence="2 3" key="1">
    <citation type="submission" date="2016-10" db="EMBL/GenBank/DDBJ databases">
        <authorList>
            <person name="de Groot N.N."/>
        </authorList>
    </citation>
    <scope>NUCLEOTIDE SEQUENCE [LARGE SCALE GENOMIC DNA]</scope>
    <source>
        <strain evidence="2 3">CGMCC 4.3519</strain>
    </source>
</reference>
<evidence type="ECO:0000313" key="3">
    <source>
        <dbReference type="Proteomes" id="UP000199055"/>
    </source>
</evidence>
<keyword evidence="1" id="KW-0472">Membrane</keyword>
<name>A0A1H9FQV7_9ACTN</name>
<keyword evidence="3" id="KW-1185">Reference proteome</keyword>
<proteinExistence type="predicted"/>
<gene>
    <name evidence="2" type="ORF">SAMN05216481_107140</name>
</gene>
<sequence length="65" mass="6981">MTETIVLILGLVVAPIAALALLTWGLNGTVWLLDRFAGRREAVARTVRWRAPQTSPGGGAETLPR</sequence>
<keyword evidence="1" id="KW-1133">Transmembrane helix</keyword>
<organism evidence="2 3">
    <name type="scientific">Streptomyces radiopugnans</name>
    <dbReference type="NCBI Taxonomy" id="403935"/>
    <lineage>
        <taxon>Bacteria</taxon>
        <taxon>Bacillati</taxon>
        <taxon>Actinomycetota</taxon>
        <taxon>Actinomycetes</taxon>
        <taxon>Kitasatosporales</taxon>
        <taxon>Streptomycetaceae</taxon>
        <taxon>Streptomyces</taxon>
    </lineage>
</organism>
<dbReference type="Proteomes" id="UP000199055">
    <property type="component" value="Unassembled WGS sequence"/>
</dbReference>
<evidence type="ECO:0000313" key="2">
    <source>
        <dbReference type="EMBL" id="SEQ40302.1"/>
    </source>
</evidence>
<dbReference type="RefSeq" id="WP_093659813.1">
    <property type="nucleotide sequence ID" value="NZ_FOET01000007.1"/>
</dbReference>
<accession>A0A1H9FQV7</accession>
<evidence type="ECO:0000256" key="1">
    <source>
        <dbReference type="SAM" id="Phobius"/>
    </source>
</evidence>